<feature type="transmembrane region" description="Helical" evidence="9">
    <location>
        <begin position="23"/>
        <end position="48"/>
    </location>
</feature>
<feature type="transmembrane region" description="Helical" evidence="9">
    <location>
        <begin position="255"/>
        <end position="275"/>
    </location>
</feature>
<dbReference type="FunCoup" id="A0A7M7REJ3">
    <property type="interactions" value="43"/>
</dbReference>
<dbReference type="KEGG" id="spu:591307"/>
<dbReference type="AlphaFoldDB" id="A0A7M7REJ3"/>
<feature type="transmembrane region" description="Helical" evidence="9">
    <location>
        <begin position="100"/>
        <end position="118"/>
    </location>
</feature>
<dbReference type="GeneID" id="591307"/>
<keyword evidence="6 9" id="KW-0472">Membrane</keyword>
<evidence type="ECO:0000256" key="9">
    <source>
        <dbReference type="SAM" id="Phobius"/>
    </source>
</evidence>
<feature type="domain" description="G-protein coupled receptors family 1 profile" evidence="10">
    <location>
        <begin position="39"/>
        <end position="300"/>
    </location>
</feature>
<evidence type="ECO:0000256" key="3">
    <source>
        <dbReference type="ARBA" id="ARBA00022692"/>
    </source>
</evidence>
<dbReference type="FunFam" id="1.20.1070.10:FF:000541">
    <property type="entry name" value="Uncharacterized protein"/>
    <property type="match status" value="1"/>
</dbReference>
<reference evidence="11" key="2">
    <citation type="submission" date="2021-01" db="UniProtKB">
        <authorList>
            <consortium name="EnsemblMetazoa"/>
        </authorList>
    </citation>
    <scope>IDENTIFICATION</scope>
</reference>
<evidence type="ECO:0000259" key="10">
    <source>
        <dbReference type="PROSITE" id="PS50262"/>
    </source>
</evidence>
<dbReference type="CDD" id="cd00637">
    <property type="entry name" value="7tm_classA_rhodopsin-like"/>
    <property type="match status" value="1"/>
</dbReference>
<feature type="transmembrane region" description="Helical" evidence="9">
    <location>
        <begin position="189"/>
        <end position="211"/>
    </location>
</feature>
<dbReference type="SUPFAM" id="SSF81321">
    <property type="entry name" value="Family A G protein-coupled receptor-like"/>
    <property type="match status" value="1"/>
</dbReference>
<dbReference type="OMA" id="CALVTMN"/>
<name>A0A7M7REJ3_STRPU</name>
<keyword evidence="3 9" id="KW-0812">Transmembrane</keyword>
<sequence>MCDIGNCTDVEEPIVYKYYWERIIYATITGLISITGAFGNTLVILAVFISKKLRNKTNTFVVNLAIADLISCLNLPWTALALLCENEWPLSEWICMWEGMILMVSTGCSLYTLGGIALSRACLITLPNHRYHEILTPKALGGLVLIFWLIPVTTSIVPYMKSDSFFGFNHRYSMCIWNTTHPFSPTYNLILAITFYPVPLFIIFFSYFRIWRHVRIHSRRMARVTSQLVTVSGQMTGLARKSTFSKRQMSVTKNLFIIIILFILLITPYSVQLVIPGGWRLVPGLAMVFLFNSCVNPFIYGTRHPDFKVAFRSILRCPLRSNQLMDSSSSTGLRVQPLIRRQAQRGTDFIAPNSASSSDA</sequence>
<evidence type="ECO:0000256" key="5">
    <source>
        <dbReference type="ARBA" id="ARBA00023040"/>
    </source>
</evidence>
<dbReference type="GO" id="GO:0005886">
    <property type="term" value="C:plasma membrane"/>
    <property type="evidence" value="ECO:0000318"/>
    <property type="project" value="GO_Central"/>
</dbReference>
<evidence type="ECO:0000256" key="2">
    <source>
        <dbReference type="ARBA" id="ARBA00022475"/>
    </source>
</evidence>
<keyword evidence="4 9" id="KW-1133">Transmembrane helix</keyword>
<proteinExistence type="predicted"/>
<keyword evidence="5" id="KW-0297">G-protein coupled receptor</keyword>
<evidence type="ECO:0000256" key="8">
    <source>
        <dbReference type="ARBA" id="ARBA00023224"/>
    </source>
</evidence>
<keyword evidence="12" id="KW-1185">Reference proteome</keyword>
<dbReference type="OrthoDB" id="2105199at2759"/>
<dbReference type="Pfam" id="PF00001">
    <property type="entry name" value="7tm_1"/>
    <property type="match status" value="1"/>
</dbReference>
<dbReference type="GO" id="GO:0007186">
    <property type="term" value="P:G protein-coupled receptor signaling pathway"/>
    <property type="evidence" value="ECO:0000318"/>
    <property type="project" value="GO_Central"/>
</dbReference>
<dbReference type="GO" id="GO:0007602">
    <property type="term" value="P:phototransduction"/>
    <property type="evidence" value="ECO:0000318"/>
    <property type="project" value="GO_Central"/>
</dbReference>
<comment type="subcellular location">
    <subcellularLocation>
        <location evidence="1">Cell membrane</location>
        <topology evidence="1">Multi-pass membrane protein</topology>
    </subcellularLocation>
</comment>
<organism evidence="11 12">
    <name type="scientific">Strongylocentrotus purpuratus</name>
    <name type="common">Purple sea urchin</name>
    <dbReference type="NCBI Taxonomy" id="7668"/>
    <lineage>
        <taxon>Eukaryota</taxon>
        <taxon>Metazoa</taxon>
        <taxon>Echinodermata</taxon>
        <taxon>Eleutherozoa</taxon>
        <taxon>Echinozoa</taxon>
        <taxon>Echinoidea</taxon>
        <taxon>Euechinoidea</taxon>
        <taxon>Echinacea</taxon>
        <taxon>Camarodonta</taxon>
        <taxon>Echinidea</taxon>
        <taxon>Strongylocentrotidae</taxon>
        <taxon>Strongylocentrotus</taxon>
    </lineage>
</organism>
<dbReference type="InterPro" id="IPR017452">
    <property type="entry name" value="GPCR_Rhodpsn_7TM"/>
</dbReference>
<evidence type="ECO:0000313" key="12">
    <source>
        <dbReference type="Proteomes" id="UP000007110"/>
    </source>
</evidence>
<evidence type="ECO:0000256" key="6">
    <source>
        <dbReference type="ARBA" id="ARBA00023136"/>
    </source>
</evidence>
<dbReference type="InParanoid" id="A0A7M7REJ3"/>
<dbReference type="GO" id="GO:0071482">
    <property type="term" value="P:cellular response to light stimulus"/>
    <property type="evidence" value="ECO:0000318"/>
    <property type="project" value="GO_Central"/>
</dbReference>
<keyword evidence="8" id="KW-0807">Transducer</keyword>
<keyword evidence="2" id="KW-1003">Cell membrane</keyword>
<feature type="transmembrane region" description="Helical" evidence="9">
    <location>
        <begin position="60"/>
        <end position="80"/>
    </location>
</feature>
<evidence type="ECO:0000313" key="11">
    <source>
        <dbReference type="EnsemblMetazoa" id="XP_795967"/>
    </source>
</evidence>
<evidence type="ECO:0000256" key="1">
    <source>
        <dbReference type="ARBA" id="ARBA00004651"/>
    </source>
</evidence>
<dbReference type="PANTHER" id="PTHR24228:SF72">
    <property type="entry name" value="G-PROTEIN COUPLED RECEPTORS FAMILY 1 PROFILE DOMAIN-CONTAINING PROTEIN"/>
    <property type="match status" value="1"/>
</dbReference>
<feature type="transmembrane region" description="Helical" evidence="9">
    <location>
        <begin position="281"/>
        <end position="300"/>
    </location>
</feature>
<dbReference type="InterPro" id="IPR000276">
    <property type="entry name" value="GPCR_Rhodpsn"/>
</dbReference>
<dbReference type="Proteomes" id="UP000007110">
    <property type="component" value="Unassembled WGS sequence"/>
</dbReference>
<reference evidence="12" key="1">
    <citation type="submission" date="2015-02" db="EMBL/GenBank/DDBJ databases">
        <title>Genome sequencing for Strongylocentrotus purpuratus.</title>
        <authorList>
            <person name="Murali S."/>
            <person name="Liu Y."/>
            <person name="Vee V."/>
            <person name="English A."/>
            <person name="Wang M."/>
            <person name="Skinner E."/>
            <person name="Han Y."/>
            <person name="Muzny D.M."/>
            <person name="Worley K.C."/>
            <person name="Gibbs R.A."/>
        </authorList>
    </citation>
    <scope>NUCLEOTIDE SEQUENCE</scope>
</reference>
<dbReference type="EnsemblMetazoa" id="XM_790874">
    <property type="protein sequence ID" value="XP_795967"/>
    <property type="gene ID" value="LOC591307"/>
</dbReference>
<dbReference type="Gene3D" id="1.20.1070.10">
    <property type="entry name" value="Rhodopsin 7-helix transmembrane proteins"/>
    <property type="match status" value="1"/>
</dbReference>
<accession>A0A7M7REJ3</accession>
<feature type="transmembrane region" description="Helical" evidence="9">
    <location>
        <begin position="139"/>
        <end position="160"/>
    </location>
</feature>
<dbReference type="PANTHER" id="PTHR24228">
    <property type="entry name" value="B2 BRADYKININ RECEPTOR/ANGIOTENSIN II RECEPTOR"/>
    <property type="match status" value="1"/>
</dbReference>
<keyword evidence="7" id="KW-0675">Receptor</keyword>
<dbReference type="PRINTS" id="PR00237">
    <property type="entry name" value="GPCRRHODOPSN"/>
</dbReference>
<dbReference type="RefSeq" id="XP_795967.3">
    <property type="nucleotide sequence ID" value="XM_790874.3"/>
</dbReference>
<dbReference type="GO" id="GO:0008020">
    <property type="term" value="F:G protein-coupled photoreceptor activity"/>
    <property type="evidence" value="ECO:0000318"/>
    <property type="project" value="GO_Central"/>
</dbReference>
<evidence type="ECO:0000256" key="4">
    <source>
        <dbReference type="ARBA" id="ARBA00022989"/>
    </source>
</evidence>
<evidence type="ECO:0000256" key="7">
    <source>
        <dbReference type="ARBA" id="ARBA00023170"/>
    </source>
</evidence>
<protein>
    <recommendedName>
        <fullName evidence="10">G-protein coupled receptors family 1 profile domain-containing protein</fullName>
    </recommendedName>
</protein>
<dbReference type="PROSITE" id="PS50262">
    <property type="entry name" value="G_PROTEIN_RECEP_F1_2"/>
    <property type="match status" value="1"/>
</dbReference>